<dbReference type="Gene3D" id="2.170.300.10">
    <property type="entry name" value="Tie2 ligand-binding domain superfamily"/>
    <property type="match status" value="1"/>
</dbReference>
<organism evidence="5 6">
    <name type="scientific">Crassostrea virginica</name>
    <name type="common">Eastern oyster</name>
    <dbReference type="NCBI Taxonomy" id="6565"/>
    <lineage>
        <taxon>Eukaryota</taxon>
        <taxon>Metazoa</taxon>
        <taxon>Spiralia</taxon>
        <taxon>Lophotrochozoa</taxon>
        <taxon>Mollusca</taxon>
        <taxon>Bivalvia</taxon>
        <taxon>Autobranchia</taxon>
        <taxon>Pteriomorphia</taxon>
        <taxon>Ostreida</taxon>
        <taxon>Ostreoidea</taxon>
        <taxon>Ostreidae</taxon>
        <taxon>Crassostrea</taxon>
    </lineage>
</organism>
<dbReference type="Proteomes" id="UP000694844">
    <property type="component" value="Chromosome 9"/>
</dbReference>
<dbReference type="SUPFAM" id="SSF49785">
    <property type="entry name" value="Galactose-binding domain-like"/>
    <property type="match status" value="1"/>
</dbReference>
<feature type="signal peptide" evidence="3">
    <location>
        <begin position="1"/>
        <end position="18"/>
    </location>
</feature>
<keyword evidence="5" id="KW-1185">Reference proteome</keyword>
<evidence type="ECO:0000256" key="1">
    <source>
        <dbReference type="ARBA" id="ARBA00022536"/>
    </source>
</evidence>
<feature type="domain" description="EGF-like" evidence="4">
    <location>
        <begin position="245"/>
        <end position="286"/>
    </location>
</feature>
<feature type="chain" id="PRO_5034115126" evidence="3">
    <location>
        <begin position="19"/>
        <end position="502"/>
    </location>
</feature>
<feature type="transmembrane region" description="Helical" evidence="2">
    <location>
        <begin position="426"/>
        <end position="449"/>
    </location>
</feature>
<dbReference type="PANTHER" id="PTHR24043">
    <property type="entry name" value="SCAVENGER RECEPTOR CLASS F"/>
    <property type="match status" value="1"/>
</dbReference>
<gene>
    <name evidence="6" type="primary">LOC111112777</name>
</gene>
<feature type="domain" description="EGF-like" evidence="4">
    <location>
        <begin position="331"/>
        <end position="366"/>
    </location>
</feature>
<dbReference type="RefSeq" id="XP_022306270.1">
    <property type="nucleotide sequence ID" value="XM_022450562.1"/>
</dbReference>
<sequence length="502" mass="55776">MWIVIIFEIYLYFHQIGALVNMALSKPVWEDQPWPDYWRGESWRGEKAVDGNYTDRSAAGGQCTISDNDKYRATWRVDLGGVVSISHIDIYYRTDNLPSPTAFTSRMAGFYLYVSNTTFKENGHLCFHEIQTVNGTPSEDQRINCSIHGRYVIYYNERNHSVMYPRYYSRSAYYELCELEVYGCSNVGFFGPTCSIPCPTNCQERRCDVNTGHCLGCLPGYQGLNCGEVCKKQTYGVACSQACGYCSNGDACHPANGTCVNGCMEGMMGSSCKIECPPGLYGRNCVYNCSQNCNITRRCNRFTGKCDGGCKAGWTGIACDQECEDGFFGSDCTSVCGHCLNANQCHLSNGTCLNGCSAGYIGTQCKEKCPSGTFGLDCDNKCHLYCTGNTSCNHVTGVCIEGCKKGWKGPLCNGDQQEPLSSGDNVTVICIVVSSIIVLTGGVLFYIYWRRNHAKNLKGRQFKDLSYENAKEKTNENFQGNSQQYTELQEVNPYEEIHAYSN</sequence>
<keyword evidence="2" id="KW-0472">Membrane</keyword>
<name>A0A8B8BSK4_CRAVI</name>
<feature type="domain" description="EGF-like" evidence="4">
    <location>
        <begin position="377"/>
        <end position="413"/>
    </location>
</feature>
<evidence type="ECO:0000313" key="5">
    <source>
        <dbReference type="Proteomes" id="UP000694844"/>
    </source>
</evidence>
<dbReference type="AlphaFoldDB" id="A0A8B8BSK4"/>
<dbReference type="InterPro" id="IPR042635">
    <property type="entry name" value="MEGF10/SREC1/2-like"/>
</dbReference>
<reference evidence="6" key="1">
    <citation type="submission" date="2025-08" db="UniProtKB">
        <authorList>
            <consortium name="RefSeq"/>
        </authorList>
    </citation>
    <scope>IDENTIFICATION</scope>
    <source>
        <tissue evidence="6">Whole sample</tissue>
    </source>
</reference>
<evidence type="ECO:0000313" key="6">
    <source>
        <dbReference type="RefSeq" id="XP_022306270.1"/>
    </source>
</evidence>
<evidence type="ECO:0000256" key="3">
    <source>
        <dbReference type="SAM" id="SignalP"/>
    </source>
</evidence>
<dbReference type="KEGG" id="cvn:111112777"/>
<keyword evidence="2" id="KW-0812">Transmembrane</keyword>
<dbReference type="GO" id="GO:0005044">
    <property type="term" value="F:scavenger receptor activity"/>
    <property type="evidence" value="ECO:0007669"/>
    <property type="project" value="InterPro"/>
</dbReference>
<keyword evidence="2" id="KW-1133">Transmembrane helix</keyword>
<feature type="domain" description="EGF-like" evidence="4">
    <location>
        <begin position="197"/>
        <end position="227"/>
    </location>
</feature>
<accession>A0A8B8BSK4</accession>
<dbReference type="InterPro" id="IPR000742">
    <property type="entry name" value="EGF"/>
</dbReference>
<dbReference type="GeneID" id="111112777"/>
<dbReference type="InterPro" id="IPR008979">
    <property type="entry name" value="Galactose-bd-like_sf"/>
</dbReference>
<keyword evidence="3" id="KW-0732">Signal</keyword>
<protein>
    <submittedName>
        <fullName evidence="6">Multiple epidermal growth factor-like domains protein 10</fullName>
    </submittedName>
</protein>
<evidence type="ECO:0000259" key="4">
    <source>
        <dbReference type="SMART" id="SM00181"/>
    </source>
</evidence>
<dbReference type="Gene3D" id="2.60.120.260">
    <property type="entry name" value="Galactose-binding domain-like"/>
    <property type="match status" value="1"/>
</dbReference>
<dbReference type="Pfam" id="PF22633">
    <property type="entry name" value="F5_F8_type_C_2"/>
    <property type="match status" value="1"/>
</dbReference>
<dbReference type="OrthoDB" id="10252017at2759"/>
<proteinExistence type="predicted"/>
<dbReference type="PANTHER" id="PTHR24043:SF8">
    <property type="entry name" value="EGF-LIKE DOMAIN-CONTAINING PROTEIN"/>
    <property type="match status" value="1"/>
</dbReference>
<keyword evidence="1" id="KW-0245">EGF-like domain</keyword>
<feature type="domain" description="EGF-like" evidence="4">
    <location>
        <begin position="288"/>
        <end position="324"/>
    </location>
</feature>
<dbReference type="SMART" id="SM00181">
    <property type="entry name" value="EGF"/>
    <property type="match status" value="5"/>
</dbReference>
<evidence type="ECO:0000256" key="2">
    <source>
        <dbReference type="SAM" id="Phobius"/>
    </source>
</evidence>